<evidence type="ECO:0000313" key="2">
    <source>
        <dbReference type="EMBL" id="KUG59222.1"/>
    </source>
</evidence>
<comment type="caution">
    <text evidence="2">The sequence shown here is derived from an EMBL/GenBank/DDBJ whole genome shotgun (WGS) entry which is preliminary data.</text>
</comment>
<organism evidence="2 3">
    <name type="scientific">Serinicoccus chungangensis</name>
    <dbReference type="NCBI Taxonomy" id="767452"/>
    <lineage>
        <taxon>Bacteria</taxon>
        <taxon>Bacillati</taxon>
        <taxon>Actinomycetota</taxon>
        <taxon>Actinomycetes</taxon>
        <taxon>Micrococcales</taxon>
        <taxon>Ornithinimicrobiaceae</taxon>
        <taxon>Serinicoccus</taxon>
    </lineage>
</organism>
<feature type="region of interest" description="Disordered" evidence="1">
    <location>
        <begin position="21"/>
        <end position="46"/>
    </location>
</feature>
<dbReference type="OrthoDB" id="4966976at2"/>
<dbReference type="RefSeq" id="WP_058889699.1">
    <property type="nucleotide sequence ID" value="NZ_LQBL01000002.1"/>
</dbReference>
<proteinExistence type="predicted"/>
<feature type="compositionally biased region" description="Basic and acidic residues" evidence="1">
    <location>
        <begin position="21"/>
        <end position="31"/>
    </location>
</feature>
<accession>A0A0W8IH79</accession>
<gene>
    <name evidence="2" type="ORF">AVL62_05925</name>
</gene>
<dbReference type="AlphaFoldDB" id="A0A0W8IH79"/>
<dbReference type="STRING" id="767452.AVL62_05925"/>
<reference evidence="2 3" key="1">
    <citation type="submission" date="2015-12" db="EMBL/GenBank/DDBJ databases">
        <title>Serinicoccus chungangenesis strain CD08_5 genome sequencing and assembly.</title>
        <authorList>
            <person name="Chander A.M."/>
            <person name="Kaur G."/>
            <person name="Nair G.R."/>
            <person name="Dhawan D.K."/>
            <person name="Kochhar R.K."/>
            <person name="Mayilraj S."/>
            <person name="Bhadada S.K."/>
        </authorList>
    </citation>
    <scope>NUCLEOTIDE SEQUENCE [LARGE SCALE GENOMIC DNA]</scope>
    <source>
        <strain evidence="2 3">CD08_5</strain>
    </source>
</reference>
<name>A0A0W8IH79_9MICO</name>
<keyword evidence="3" id="KW-1185">Reference proteome</keyword>
<sequence length="255" mass="28355">MQEGWYVPELGGQIETALERQGGDRDERHLLSGEPAHPQRARGGTNETTRWQLHNGQVAFHKPFADLNDSIADGFGQATAQQPVHEAAAWRLAERLGEPYRSLVPPCVLREVEGKMGSLSLERPGVPGRPIGELEEADRRAAGFFDCLIGQQDRHRNNYLVAGDRLTLIDHGYAFAKPGNYCNYSDFVSWRTTDDADSDKRGRLSGAEIDALDRVLDSEDAGGLRGMIEDDRLDALLGRARRMRETGRLLGRGDY</sequence>
<dbReference type="EMBL" id="LQBL01000002">
    <property type="protein sequence ID" value="KUG59222.1"/>
    <property type="molecule type" value="Genomic_DNA"/>
</dbReference>
<evidence type="ECO:0000256" key="1">
    <source>
        <dbReference type="SAM" id="MobiDB-lite"/>
    </source>
</evidence>
<evidence type="ECO:0000313" key="3">
    <source>
        <dbReference type="Proteomes" id="UP000054837"/>
    </source>
</evidence>
<dbReference type="Proteomes" id="UP000054837">
    <property type="component" value="Unassembled WGS sequence"/>
</dbReference>
<protein>
    <recommendedName>
        <fullName evidence="4">PI3K/PI4K catalytic domain-containing protein</fullName>
    </recommendedName>
</protein>
<evidence type="ECO:0008006" key="4">
    <source>
        <dbReference type="Google" id="ProtNLM"/>
    </source>
</evidence>